<evidence type="ECO:0000256" key="4">
    <source>
        <dbReference type="ARBA" id="ARBA00022723"/>
    </source>
</evidence>
<dbReference type="Gene3D" id="3.10.310.70">
    <property type="match status" value="1"/>
</dbReference>
<evidence type="ECO:0000259" key="6">
    <source>
        <dbReference type="Pfam" id="PF07969"/>
    </source>
</evidence>
<dbReference type="Pfam" id="PF07969">
    <property type="entry name" value="Amidohydro_3"/>
    <property type="match status" value="1"/>
</dbReference>
<organism evidence="7 8">
    <name type="scientific">Kineococcus halophytocola</name>
    <dbReference type="NCBI Taxonomy" id="3234027"/>
    <lineage>
        <taxon>Bacteria</taxon>
        <taxon>Bacillati</taxon>
        <taxon>Actinomycetota</taxon>
        <taxon>Actinomycetes</taxon>
        <taxon>Kineosporiales</taxon>
        <taxon>Kineosporiaceae</taxon>
        <taxon>Kineococcus</taxon>
    </lineage>
</organism>
<evidence type="ECO:0000313" key="7">
    <source>
        <dbReference type="EMBL" id="MEZ0163652.1"/>
    </source>
</evidence>
<gene>
    <name evidence="7" type="ORF">AB2L27_02600</name>
</gene>
<dbReference type="InterPro" id="IPR002195">
    <property type="entry name" value="Dihydroorotase_CS"/>
</dbReference>
<keyword evidence="4" id="KW-0479">Metal-binding</keyword>
<evidence type="ECO:0000256" key="5">
    <source>
        <dbReference type="ARBA" id="ARBA00022801"/>
    </source>
</evidence>
<accession>A0ABV4GWG1</accession>
<dbReference type="PROSITE" id="PS00482">
    <property type="entry name" value="DIHYDROOROTASE_1"/>
    <property type="match status" value="1"/>
</dbReference>
<sequence length="559" mass="58953">MSTPTPAETCDLLLTGGRIWTQDPDRPWAEAVAVTGGTIRAVGGAADLRALAGDRTRVVDLAGRFVLPGLVDAHIHLNLGGAQARWEMPLAPTAALEEVLEAVRAWAGDLGPREWVVGGILGSTVLAQVEADPSALRRLDEAAGGRPVLLRDDSMHNRWVSSAALAAMGVDAGSPDPEGGHLVRTPDGALNGVLHEMASALVESAFAASVPDPAARTLGSMEAAVRVVNSFGITSVQDAATTPAPVQALRTLEEQGRLSLRVVTSAPVRPFLEASVVGDELVAELRRHRSDLVRPDFVKVVLDGVPTTRTTALLTPYTCHHQHDTPEHGELYWTPEDLREQVEHCYDLRIGAKFHATGDASVRAVLDAVEAVRRVRGPGPVFHVAHASFVHPDDLPRFAALDVVADASPYIWYPGVIPEAIAAEVPADLVAAMWPLRSFVDDGVVVAAGSDWPCALPTPDPWTGLETLVTRRNPDPAVPGALNPAQALDLPDAIAALTSGAAAATGLGDVAGRLSPGLSADLIVLDRDLFEVPAGQIHETTVLQTWFRGDLVHEAAAVS</sequence>
<dbReference type="EC" id="3.5.-.-" evidence="7"/>
<dbReference type="Proteomes" id="UP001565927">
    <property type="component" value="Unassembled WGS sequence"/>
</dbReference>
<evidence type="ECO:0000256" key="3">
    <source>
        <dbReference type="ARBA" id="ARBA00010286"/>
    </source>
</evidence>
<dbReference type="PANTHER" id="PTHR22642">
    <property type="entry name" value="IMIDAZOLONEPROPIONASE"/>
    <property type="match status" value="1"/>
</dbReference>
<dbReference type="SUPFAM" id="SSF51338">
    <property type="entry name" value="Composite domain of metallo-dependent hydrolases"/>
    <property type="match status" value="1"/>
</dbReference>
<evidence type="ECO:0000256" key="1">
    <source>
        <dbReference type="ARBA" id="ARBA00001947"/>
    </source>
</evidence>
<dbReference type="InterPro" id="IPR032466">
    <property type="entry name" value="Metal_Hydrolase"/>
</dbReference>
<dbReference type="PANTHER" id="PTHR22642:SF2">
    <property type="entry name" value="PROTEIN LONG AFTER FAR-RED 3"/>
    <property type="match status" value="1"/>
</dbReference>
<keyword evidence="8" id="KW-1185">Reference proteome</keyword>
<dbReference type="RefSeq" id="WP_370439903.1">
    <property type="nucleotide sequence ID" value="NZ_JBGFTU010000002.1"/>
</dbReference>
<comment type="similarity">
    <text evidence="3">Belongs to the metallo-dependent hydrolases superfamily. DHOase family. Class I DHOase subfamily.</text>
</comment>
<dbReference type="Gene3D" id="3.20.20.140">
    <property type="entry name" value="Metal-dependent hydrolases"/>
    <property type="match status" value="1"/>
</dbReference>
<dbReference type="CDD" id="cd01300">
    <property type="entry name" value="YtcJ_like"/>
    <property type="match status" value="1"/>
</dbReference>
<dbReference type="Gene3D" id="2.30.40.10">
    <property type="entry name" value="Urease, subunit C, domain 1"/>
    <property type="match status" value="1"/>
</dbReference>
<evidence type="ECO:0000313" key="8">
    <source>
        <dbReference type="Proteomes" id="UP001565927"/>
    </source>
</evidence>
<dbReference type="InterPro" id="IPR013108">
    <property type="entry name" value="Amidohydro_3"/>
</dbReference>
<reference evidence="7 8" key="1">
    <citation type="submission" date="2024-07" db="EMBL/GenBank/DDBJ databases">
        <authorList>
            <person name="Thanompreechachai J."/>
            <person name="Duangmal K."/>
        </authorList>
    </citation>
    <scope>NUCLEOTIDE SEQUENCE [LARGE SCALE GENOMIC DNA]</scope>
    <source>
        <strain evidence="7 8">LSe6-4</strain>
    </source>
</reference>
<proteinExistence type="inferred from homology"/>
<comment type="caution">
    <text evidence="7">The sequence shown here is derived from an EMBL/GenBank/DDBJ whole genome shotgun (WGS) entry which is preliminary data.</text>
</comment>
<comment type="function">
    <text evidence="2">Catalyzes the reversible cyclization of carbamoyl aspartate to dihydroorotate.</text>
</comment>
<dbReference type="InterPro" id="IPR011059">
    <property type="entry name" value="Metal-dep_hydrolase_composite"/>
</dbReference>
<protein>
    <submittedName>
        <fullName evidence="7">Amidohydrolase</fullName>
        <ecNumber evidence="7">3.5.-.-</ecNumber>
    </submittedName>
</protein>
<feature type="domain" description="Amidohydrolase 3" evidence="6">
    <location>
        <begin position="57"/>
        <end position="553"/>
    </location>
</feature>
<name>A0ABV4GWG1_9ACTN</name>
<keyword evidence="5 7" id="KW-0378">Hydrolase</keyword>
<dbReference type="GO" id="GO:0016787">
    <property type="term" value="F:hydrolase activity"/>
    <property type="evidence" value="ECO:0007669"/>
    <property type="project" value="UniProtKB-KW"/>
</dbReference>
<dbReference type="EMBL" id="JBGFTU010000002">
    <property type="protein sequence ID" value="MEZ0163652.1"/>
    <property type="molecule type" value="Genomic_DNA"/>
</dbReference>
<dbReference type="SUPFAM" id="SSF51556">
    <property type="entry name" value="Metallo-dependent hydrolases"/>
    <property type="match status" value="1"/>
</dbReference>
<evidence type="ECO:0000256" key="2">
    <source>
        <dbReference type="ARBA" id="ARBA00002368"/>
    </source>
</evidence>
<dbReference type="InterPro" id="IPR033932">
    <property type="entry name" value="YtcJ-like"/>
</dbReference>
<comment type="cofactor">
    <cofactor evidence="1">
        <name>Zn(2+)</name>
        <dbReference type="ChEBI" id="CHEBI:29105"/>
    </cofactor>
</comment>